<dbReference type="EMBL" id="AFAR01000037">
    <property type="protein sequence ID" value="EGF29367.1"/>
    <property type="molecule type" value="Genomic_DNA"/>
</dbReference>
<evidence type="ECO:0000313" key="1">
    <source>
        <dbReference type="EMBL" id="EGF29367.1"/>
    </source>
</evidence>
<evidence type="ECO:0000313" key="2">
    <source>
        <dbReference type="Proteomes" id="UP000006222"/>
    </source>
</evidence>
<comment type="caution">
    <text evidence="1">The sequence shown here is derived from an EMBL/GenBank/DDBJ whole genome shotgun (WGS) entry which is preliminary data.</text>
</comment>
<accession>F2ALU2</accession>
<protein>
    <submittedName>
        <fullName evidence="1">Uncharacterized protein</fullName>
    </submittedName>
</protein>
<organism evidence="1 2">
    <name type="scientific">Rhodopirellula baltica WH47</name>
    <dbReference type="NCBI Taxonomy" id="991778"/>
    <lineage>
        <taxon>Bacteria</taxon>
        <taxon>Pseudomonadati</taxon>
        <taxon>Planctomycetota</taxon>
        <taxon>Planctomycetia</taxon>
        <taxon>Pirellulales</taxon>
        <taxon>Pirellulaceae</taxon>
        <taxon>Rhodopirellula</taxon>
    </lineage>
</organism>
<gene>
    <name evidence="1" type="ORF">RBWH47_01472</name>
</gene>
<sequence>MGNVNVATCCPTGDASEPSDWRPVAALANGIQAFPKIRQATAKQTKRRCIRDLGRKESTGTNSFAEMRRVCHPQFRVELYGEPRSRAGKADLDAFGHC</sequence>
<dbReference type="AlphaFoldDB" id="F2ALU2"/>
<dbReference type="Proteomes" id="UP000006222">
    <property type="component" value="Unassembled WGS sequence"/>
</dbReference>
<name>F2ALU2_RHOBT</name>
<dbReference type="PATRIC" id="fig|991778.3.peg.665"/>
<proteinExistence type="predicted"/>
<reference evidence="1 2" key="1">
    <citation type="journal article" date="2013" name="Mar. Genomics">
        <title>Expression of sulfatases in Rhodopirellula baltica and the diversity of sulfatases in the genus Rhodopirellula.</title>
        <authorList>
            <person name="Wegner C.E."/>
            <person name="Richter-Heitmann T."/>
            <person name="Klindworth A."/>
            <person name="Klockow C."/>
            <person name="Richter M."/>
            <person name="Achstetter T."/>
            <person name="Glockner F.O."/>
            <person name="Harder J."/>
        </authorList>
    </citation>
    <scope>NUCLEOTIDE SEQUENCE [LARGE SCALE GENOMIC DNA]</scope>
    <source>
        <strain evidence="1 2">WH47</strain>
    </source>
</reference>